<dbReference type="GO" id="GO:0019005">
    <property type="term" value="C:SCF ubiquitin ligase complex"/>
    <property type="evidence" value="ECO:0000318"/>
    <property type="project" value="GO_Central"/>
</dbReference>
<dbReference type="PANTHER" id="PTHR13318">
    <property type="entry name" value="PARTNER OF PAIRED, ISOFORM B-RELATED"/>
    <property type="match status" value="1"/>
</dbReference>
<evidence type="ECO:0000313" key="4">
    <source>
        <dbReference type="EnsemblPlants" id="AET02224"/>
    </source>
</evidence>
<evidence type="ECO:0000313" key="2">
    <source>
        <dbReference type="EMBL" id="AET02224.1"/>
    </source>
</evidence>
<dbReference type="Proteomes" id="UP000002051">
    <property type="component" value="Chromosome 8"/>
</dbReference>
<dbReference type="GO" id="GO:0031146">
    <property type="term" value="P:SCF-dependent proteasomal ubiquitin-dependent protein catabolic process"/>
    <property type="evidence" value="ECO:0000318"/>
    <property type="project" value="GO_Central"/>
</dbReference>
<reference evidence="2 5" key="2">
    <citation type="journal article" date="2014" name="BMC Genomics">
        <title>An improved genome release (version Mt4.0) for the model legume Medicago truncatula.</title>
        <authorList>
            <person name="Tang H."/>
            <person name="Krishnakumar V."/>
            <person name="Bidwell S."/>
            <person name="Rosen B."/>
            <person name="Chan A."/>
            <person name="Zhou S."/>
            <person name="Gentzbittel L."/>
            <person name="Childs K.L."/>
            <person name="Yandell M."/>
            <person name="Gundlach H."/>
            <person name="Mayer K.F."/>
            <person name="Schwartz D.C."/>
            <person name="Town C.D."/>
        </authorList>
    </citation>
    <scope>GENOME REANNOTATION</scope>
    <source>
        <strain evidence="4 5">cv. Jemalong A17</strain>
    </source>
</reference>
<proteinExistence type="predicted"/>
<dbReference type="Gramene" id="rna46345">
    <property type="protein sequence ID" value="RHN40222.1"/>
    <property type="gene ID" value="gene46345"/>
</dbReference>
<dbReference type="EnsemblPlants" id="AET02224">
    <property type="protein sequence ID" value="AET02224"/>
    <property type="gene ID" value="MTR_8g037780"/>
</dbReference>
<dbReference type="PaxDb" id="3880-AET02224"/>
<dbReference type="SMART" id="SM00367">
    <property type="entry name" value="LRR_CC"/>
    <property type="match status" value="9"/>
</dbReference>
<reference evidence="4" key="3">
    <citation type="submission" date="2015-04" db="UniProtKB">
        <authorList>
            <consortium name="EnsemblPlants"/>
        </authorList>
    </citation>
    <scope>IDENTIFICATION</scope>
    <source>
        <strain evidence="4">cv. Jemalong A17</strain>
    </source>
</reference>
<feature type="region of interest" description="Disordered" evidence="1">
    <location>
        <begin position="1"/>
        <end position="21"/>
    </location>
</feature>
<dbReference type="EMBL" id="CM001224">
    <property type="protein sequence ID" value="AET02224.1"/>
    <property type="molecule type" value="Genomic_DNA"/>
</dbReference>
<dbReference type="OMA" id="EICINAY"/>
<organism evidence="2 5">
    <name type="scientific">Medicago truncatula</name>
    <name type="common">Barrel medic</name>
    <name type="synonym">Medicago tribuloides</name>
    <dbReference type="NCBI Taxonomy" id="3880"/>
    <lineage>
        <taxon>Eukaryota</taxon>
        <taxon>Viridiplantae</taxon>
        <taxon>Streptophyta</taxon>
        <taxon>Embryophyta</taxon>
        <taxon>Tracheophyta</taxon>
        <taxon>Spermatophyta</taxon>
        <taxon>Magnoliopsida</taxon>
        <taxon>eudicotyledons</taxon>
        <taxon>Gunneridae</taxon>
        <taxon>Pentapetalae</taxon>
        <taxon>rosids</taxon>
        <taxon>fabids</taxon>
        <taxon>Fabales</taxon>
        <taxon>Fabaceae</taxon>
        <taxon>Papilionoideae</taxon>
        <taxon>50 kb inversion clade</taxon>
        <taxon>NPAAA clade</taxon>
        <taxon>Hologalegina</taxon>
        <taxon>IRL clade</taxon>
        <taxon>Trifolieae</taxon>
        <taxon>Medicago</taxon>
    </lineage>
</organism>
<dbReference type="InterPro" id="IPR032675">
    <property type="entry name" value="LRR_dom_sf"/>
</dbReference>
<gene>
    <name evidence="4" type="primary">11444529</name>
    <name evidence="2" type="ordered locus">MTR_8g037780</name>
    <name evidence="3" type="ORF">MtrunA17_Chr8g0352431</name>
</gene>
<evidence type="ECO:0000313" key="3">
    <source>
        <dbReference type="EMBL" id="RHN40222.1"/>
    </source>
</evidence>
<keyword evidence="5" id="KW-1185">Reference proteome</keyword>
<reference evidence="2 5" key="1">
    <citation type="journal article" date="2011" name="Nature">
        <title>The Medicago genome provides insight into the evolution of rhizobial symbioses.</title>
        <authorList>
            <person name="Young N.D."/>
            <person name="Debelle F."/>
            <person name="Oldroyd G.E."/>
            <person name="Geurts R."/>
            <person name="Cannon S.B."/>
            <person name="Udvardi M.K."/>
            <person name="Benedito V.A."/>
            <person name="Mayer K.F."/>
            <person name="Gouzy J."/>
            <person name="Schoof H."/>
            <person name="Van de Peer Y."/>
            <person name="Proost S."/>
            <person name="Cook D.R."/>
            <person name="Meyers B.C."/>
            <person name="Spannagl M."/>
            <person name="Cheung F."/>
            <person name="De Mita S."/>
            <person name="Krishnakumar V."/>
            <person name="Gundlach H."/>
            <person name="Zhou S."/>
            <person name="Mudge J."/>
            <person name="Bharti A.K."/>
            <person name="Murray J.D."/>
            <person name="Naoumkina M.A."/>
            <person name="Rosen B."/>
            <person name="Silverstein K.A."/>
            <person name="Tang H."/>
            <person name="Rombauts S."/>
            <person name="Zhao P.X."/>
            <person name="Zhou P."/>
            <person name="Barbe V."/>
            <person name="Bardou P."/>
            <person name="Bechner M."/>
            <person name="Bellec A."/>
            <person name="Berger A."/>
            <person name="Berges H."/>
            <person name="Bidwell S."/>
            <person name="Bisseling T."/>
            <person name="Choisne N."/>
            <person name="Couloux A."/>
            <person name="Denny R."/>
            <person name="Deshpande S."/>
            <person name="Dai X."/>
            <person name="Doyle J.J."/>
            <person name="Dudez A.M."/>
            <person name="Farmer A.D."/>
            <person name="Fouteau S."/>
            <person name="Franken C."/>
            <person name="Gibelin C."/>
            <person name="Gish J."/>
            <person name="Goldstein S."/>
            <person name="Gonzalez A.J."/>
            <person name="Green P.J."/>
            <person name="Hallab A."/>
            <person name="Hartog M."/>
            <person name="Hua A."/>
            <person name="Humphray S.J."/>
            <person name="Jeong D.H."/>
            <person name="Jing Y."/>
            <person name="Jocker A."/>
            <person name="Kenton S.M."/>
            <person name="Kim D.J."/>
            <person name="Klee K."/>
            <person name="Lai H."/>
            <person name="Lang C."/>
            <person name="Lin S."/>
            <person name="Macmil S.L."/>
            <person name="Magdelenat G."/>
            <person name="Matthews L."/>
            <person name="McCorrison J."/>
            <person name="Monaghan E.L."/>
            <person name="Mun J.H."/>
            <person name="Najar F.Z."/>
            <person name="Nicholson C."/>
            <person name="Noirot C."/>
            <person name="O'Bleness M."/>
            <person name="Paule C.R."/>
            <person name="Poulain J."/>
            <person name="Prion F."/>
            <person name="Qin B."/>
            <person name="Qu C."/>
            <person name="Retzel E.F."/>
            <person name="Riddle C."/>
            <person name="Sallet E."/>
            <person name="Samain S."/>
            <person name="Samson N."/>
            <person name="Sanders I."/>
            <person name="Saurat O."/>
            <person name="Scarpelli C."/>
            <person name="Schiex T."/>
            <person name="Segurens B."/>
            <person name="Severin A.J."/>
            <person name="Sherrier D.J."/>
            <person name="Shi R."/>
            <person name="Sims S."/>
            <person name="Singer S.R."/>
            <person name="Sinharoy S."/>
            <person name="Sterck L."/>
            <person name="Viollet A."/>
            <person name="Wang B.B."/>
            <person name="Wang K."/>
            <person name="Wang M."/>
            <person name="Wang X."/>
            <person name="Warfsmann J."/>
            <person name="Weissenbach J."/>
            <person name="White D.D."/>
            <person name="White J.D."/>
            <person name="Wiley G.B."/>
            <person name="Wincker P."/>
            <person name="Xing Y."/>
            <person name="Yang L."/>
            <person name="Yao Z."/>
            <person name="Ying F."/>
            <person name="Zhai J."/>
            <person name="Zhou L."/>
            <person name="Zuber A."/>
            <person name="Denarie J."/>
            <person name="Dixon R.A."/>
            <person name="May G.D."/>
            <person name="Schwartz D.C."/>
            <person name="Rogers J."/>
            <person name="Quetier F."/>
            <person name="Town C.D."/>
            <person name="Roe B.A."/>
        </authorList>
    </citation>
    <scope>NUCLEOTIDE SEQUENCE [LARGE SCALE GENOMIC DNA]</scope>
    <source>
        <strain evidence="2">A17</strain>
        <strain evidence="4 5">cv. Jemalong A17</strain>
    </source>
</reference>
<dbReference type="InterPro" id="IPR006553">
    <property type="entry name" value="Leu-rich_rpt_Cys-con_subtyp"/>
</dbReference>
<name>G7LEI9_MEDTR</name>
<evidence type="ECO:0000256" key="1">
    <source>
        <dbReference type="SAM" id="MobiDB-lite"/>
    </source>
</evidence>
<dbReference type="PANTHER" id="PTHR13318:SF106">
    <property type="entry name" value="F-BOX_LRR-REPEAT PROTEIN 2"/>
    <property type="match status" value="1"/>
</dbReference>
<dbReference type="HOGENOM" id="CLU_028145_1_1_1"/>
<dbReference type="EMBL" id="PSQE01000008">
    <property type="protein sequence ID" value="RHN40222.1"/>
    <property type="molecule type" value="Genomic_DNA"/>
</dbReference>
<dbReference type="eggNOG" id="KOG1947">
    <property type="taxonomic scope" value="Eukaryota"/>
</dbReference>
<dbReference type="OrthoDB" id="6066220at2759"/>
<sequence length="592" mass="66570">MAPPPMKRQRTNSFKLNSSSSDLDLPDDIWERVFRLLKNNDDDDHRYLKSLSVASKHFLSVTNRHKFCLTILYPTLPVLPGLLQRFTKLTSLDLSYYYGDLDALLTQISSFPMFKLTSLNLSNQPILPANGLRAFSQNITTLTSLICSNLNSLNSTDLHLIADCFPLLEELDLAYPSKIINHTHATFSTGLEALSLALIKLRKVNLSYHGYLNGTLLSHLFKNCKFLQDVILLRCEQLTVAGVDLALRQRPTLTSLSITGTVTTGLEYLTSHFIDSLLSLKGLTSLLLTGFHISDQFLSSIAMESLPLRRLVLSYCPGYTYSGISFLLSKSKRIQHLDLQYADFLNDHCAAELSLFLGDLLSINLGNCRLLTVSTFFALITNCPSLTEINMNRTNIQGTTIPNSLMDRLVNPQFKSLFLASTCLQDQNIIMFAALFPNLQQLHLSRSFNITEEGIRPLLESCRKIRHLNLTCLSLKSLGTNFDLPDLEVLNLTNTEVDDEALYIISNRCPALWQLVLLRCDYITDKGVMHVVNNCTQLREISLNGCPNVQAKVVASMVVSRPSLRKIHVPPNFPLSDRNRKLFSRHGCLIVR</sequence>
<dbReference type="Gene3D" id="3.80.10.10">
    <property type="entry name" value="Ribonuclease Inhibitor"/>
    <property type="match status" value="3"/>
</dbReference>
<dbReference type="SUPFAM" id="SSF52047">
    <property type="entry name" value="RNI-like"/>
    <property type="match status" value="2"/>
</dbReference>
<protein>
    <submittedName>
        <fullName evidence="2">F-box/LRR protein, putative</fullName>
    </submittedName>
    <submittedName>
        <fullName evidence="3">Putative leucine-rich repeat domain, L domain-containing protein</fullName>
    </submittedName>
</protein>
<reference evidence="3" key="4">
    <citation type="journal article" date="2018" name="Nat. Plants">
        <title>Whole-genome landscape of Medicago truncatula symbiotic genes.</title>
        <authorList>
            <person name="Pecrix Y."/>
            <person name="Gamas P."/>
            <person name="Carrere S."/>
        </authorList>
    </citation>
    <scope>NUCLEOTIDE SEQUENCE</scope>
    <source>
        <tissue evidence="3">Leaves</tissue>
    </source>
</reference>
<dbReference type="KEGG" id="mtr:11444529"/>
<evidence type="ECO:0000313" key="5">
    <source>
        <dbReference type="Proteomes" id="UP000002051"/>
    </source>
</evidence>
<dbReference type="Proteomes" id="UP000265566">
    <property type="component" value="Chromosome 8"/>
</dbReference>
<dbReference type="AlphaFoldDB" id="G7LEI9"/>
<accession>G7LEI9</accession>